<dbReference type="Gene3D" id="3.60.10.10">
    <property type="entry name" value="Endonuclease/exonuclease/phosphatase"/>
    <property type="match status" value="1"/>
</dbReference>
<sequence length="721" mass="84130">MSYEFASCGRSCSSTSLNAFDASASSSGLKLRGFLAITAKKTKQKKQNKTLLNIPRGRSDGILLGINLEVMEVASIDEGEFYVKFHVRNKEDGFQWILVAVYGAAQEEFKEDFLVELVNACNKEPCPLLVGGDFNIIRNPSEKNNDRYNDKWPFLFNVVIDSVNLRELELSGRKFTWASSMQNPTFEKLDRVLTSTEWELRFPLATVRALNREFSDHTPLLLDTGSGTQGNKQPLFKFELGWLLREGFLELVTEVWRKESRGSTKLEKWQNKIRRLRQFLRGWAKNINGAYKKEKAILIAKVEELDKKAESQLLSRQELDLKNYVKQRLSFLLREEEIKWLQRAKTKRILEGDRNTKYYHLIANGKHRKTRIFQLEQEEGVIRGDVQIKKYITKFYKDLFGAPVGNNFSLMESQREDIPQVSEEENEVLTKSFSDDEYADDTILFMEHDLEEARNLKLVLSTFEKLSGLKINFHKSELFCFGKANEVMMDYVKNFGCDMGKYPFKYLGIPMHHKRISNKDWQAIEDRFQKKLSSWKGKHLSVGGRLVLINSVLSSLAMFMLSFFEIPKGILKKLDYYRSRFFWQCDENKKKYRLAKWSVLCSPKECGGLGIQNLETQNRCLLSKWLFQLINEEGVWQTLLRRKYLSNKTITQVERSPGDSHFWGGLMEVKRDFLSFRSWVVHDGTQVRFWEDCWCGDTSFDKVFPTLYSLVRRRNEGIDRG</sequence>
<dbReference type="InterPro" id="IPR005135">
    <property type="entry name" value="Endo/exonuclease/phosphatase"/>
</dbReference>
<dbReference type="InterPro" id="IPR036691">
    <property type="entry name" value="Endo/exonu/phosph_ase_sf"/>
</dbReference>
<feature type="domain" description="Endonuclease/exonuclease/phosphatase" evidence="1">
    <location>
        <begin position="53"/>
        <end position="217"/>
    </location>
</feature>
<evidence type="ECO:0000259" key="1">
    <source>
        <dbReference type="Pfam" id="PF03372"/>
    </source>
</evidence>
<organism evidence="2 3">
    <name type="scientific">Oryza sativa subsp. japonica</name>
    <name type="common">Rice</name>
    <dbReference type="NCBI Taxonomy" id="39947"/>
    <lineage>
        <taxon>Eukaryota</taxon>
        <taxon>Viridiplantae</taxon>
        <taxon>Streptophyta</taxon>
        <taxon>Embryophyta</taxon>
        <taxon>Tracheophyta</taxon>
        <taxon>Spermatophyta</taxon>
        <taxon>Magnoliopsida</taxon>
        <taxon>Liliopsida</taxon>
        <taxon>Poales</taxon>
        <taxon>Poaceae</taxon>
        <taxon>BOP clade</taxon>
        <taxon>Oryzoideae</taxon>
        <taxon>Oryzeae</taxon>
        <taxon>Oryzinae</taxon>
        <taxon>Oryza</taxon>
        <taxon>Oryza sativa</taxon>
    </lineage>
</organism>
<dbReference type="GO" id="GO:0003824">
    <property type="term" value="F:catalytic activity"/>
    <property type="evidence" value="ECO:0007669"/>
    <property type="project" value="InterPro"/>
</dbReference>
<evidence type="ECO:0000313" key="3">
    <source>
        <dbReference type="Proteomes" id="UP000000763"/>
    </source>
</evidence>
<reference evidence="2 3" key="1">
    <citation type="journal article" date="2005" name="Nature">
        <title>The map-based sequence of the rice genome.</title>
        <authorList>
            <consortium name="International rice genome sequencing project (IRGSP)"/>
            <person name="Matsumoto T."/>
            <person name="Wu J."/>
            <person name="Kanamori H."/>
            <person name="Katayose Y."/>
            <person name="Fujisawa M."/>
            <person name="Namiki N."/>
            <person name="Mizuno H."/>
            <person name="Yamamoto K."/>
            <person name="Antonio B.A."/>
            <person name="Baba T."/>
            <person name="Sakata K."/>
            <person name="Nagamura Y."/>
            <person name="Aoki H."/>
            <person name="Arikawa K."/>
            <person name="Arita K."/>
            <person name="Bito T."/>
            <person name="Chiden Y."/>
            <person name="Fujitsuka N."/>
            <person name="Fukunaka R."/>
            <person name="Hamada M."/>
            <person name="Harada C."/>
            <person name="Hayashi A."/>
            <person name="Hijishita S."/>
            <person name="Honda M."/>
            <person name="Hosokawa S."/>
            <person name="Ichikawa Y."/>
            <person name="Idonuma A."/>
            <person name="Iijima M."/>
            <person name="Ikeda M."/>
            <person name="Ikeno M."/>
            <person name="Ito K."/>
            <person name="Ito S."/>
            <person name="Ito T."/>
            <person name="Ito Y."/>
            <person name="Ito Y."/>
            <person name="Iwabuchi A."/>
            <person name="Kamiya K."/>
            <person name="Karasawa W."/>
            <person name="Kurita K."/>
            <person name="Katagiri S."/>
            <person name="Kikuta A."/>
            <person name="Kobayashi H."/>
            <person name="Kobayashi N."/>
            <person name="Machita K."/>
            <person name="Maehara T."/>
            <person name="Masukawa M."/>
            <person name="Mizubayashi T."/>
            <person name="Mukai Y."/>
            <person name="Nagasaki H."/>
            <person name="Nagata Y."/>
            <person name="Naito S."/>
            <person name="Nakashima M."/>
            <person name="Nakama Y."/>
            <person name="Nakamichi Y."/>
            <person name="Nakamura M."/>
            <person name="Meguro A."/>
            <person name="Negishi M."/>
            <person name="Ohta I."/>
            <person name="Ohta T."/>
            <person name="Okamoto M."/>
            <person name="Ono N."/>
            <person name="Saji S."/>
            <person name="Sakaguchi M."/>
            <person name="Sakai K."/>
            <person name="Shibata M."/>
            <person name="Shimokawa T."/>
            <person name="Song J."/>
            <person name="Takazaki Y."/>
            <person name="Terasawa K."/>
            <person name="Tsugane M."/>
            <person name="Tsuji K."/>
            <person name="Ueda S."/>
            <person name="Waki K."/>
            <person name="Yamagata H."/>
            <person name="Yamamoto M."/>
            <person name="Yamamoto S."/>
            <person name="Yamane H."/>
            <person name="Yoshiki S."/>
            <person name="Yoshihara R."/>
            <person name="Yukawa K."/>
            <person name="Zhong H."/>
            <person name="Yano M."/>
            <person name="Yuan Q."/>
            <person name="Ouyang S."/>
            <person name="Liu J."/>
            <person name="Jones K.M."/>
            <person name="Gansberger K."/>
            <person name="Moffat K."/>
            <person name="Hill J."/>
            <person name="Bera J."/>
            <person name="Fadrosh D."/>
            <person name="Jin S."/>
            <person name="Johri S."/>
            <person name="Kim M."/>
            <person name="Overton L."/>
            <person name="Reardon M."/>
            <person name="Tsitrin T."/>
            <person name="Vuong H."/>
            <person name="Weaver B."/>
            <person name="Ciecko A."/>
            <person name="Tallon L."/>
            <person name="Jackson J."/>
            <person name="Pai G."/>
            <person name="Aken S.V."/>
            <person name="Utterback T."/>
            <person name="Reidmuller S."/>
            <person name="Feldblyum T."/>
            <person name="Hsiao J."/>
            <person name="Zismann V."/>
            <person name="Iobst S."/>
            <person name="de Vazeille A.R."/>
            <person name="Buell C.R."/>
            <person name="Ying K."/>
            <person name="Li Y."/>
            <person name="Lu T."/>
            <person name="Huang Y."/>
            <person name="Zhao Q."/>
            <person name="Feng Q."/>
            <person name="Zhang L."/>
            <person name="Zhu J."/>
            <person name="Weng Q."/>
            <person name="Mu J."/>
            <person name="Lu Y."/>
            <person name="Fan D."/>
            <person name="Liu Y."/>
            <person name="Guan J."/>
            <person name="Zhang Y."/>
            <person name="Yu S."/>
            <person name="Liu X."/>
            <person name="Zhang Y."/>
            <person name="Hong G."/>
            <person name="Han B."/>
            <person name="Choisne N."/>
            <person name="Demange N."/>
            <person name="Orjeda G."/>
            <person name="Samain S."/>
            <person name="Cattolico L."/>
            <person name="Pelletier E."/>
            <person name="Couloux A."/>
            <person name="Segurens B."/>
            <person name="Wincker P."/>
            <person name="D'Hont A."/>
            <person name="Scarpelli C."/>
            <person name="Weissenbach J."/>
            <person name="Salanoubat M."/>
            <person name="Quetier F."/>
            <person name="Yu Y."/>
            <person name="Kim H.R."/>
            <person name="Rambo T."/>
            <person name="Currie J."/>
            <person name="Collura K."/>
            <person name="Luo M."/>
            <person name="Yang T."/>
            <person name="Ammiraju J.S.S."/>
            <person name="Engler F."/>
            <person name="Soderlund C."/>
            <person name="Wing R.A."/>
            <person name="Palmer L.E."/>
            <person name="de la Bastide M."/>
            <person name="Spiegel L."/>
            <person name="Nascimento L."/>
            <person name="Zutavern T."/>
            <person name="O'Shaughnessy A."/>
            <person name="Dike S."/>
            <person name="Dedhia N."/>
            <person name="Preston R."/>
            <person name="Balija V."/>
            <person name="McCombie W.R."/>
            <person name="Chow T."/>
            <person name="Chen H."/>
            <person name="Chung M."/>
            <person name="Chen C."/>
            <person name="Shaw J."/>
            <person name="Wu H."/>
            <person name="Hsiao K."/>
            <person name="Chao Y."/>
            <person name="Chu M."/>
            <person name="Cheng C."/>
            <person name="Hour A."/>
            <person name="Lee P."/>
            <person name="Lin S."/>
            <person name="Lin Y."/>
            <person name="Liou J."/>
            <person name="Liu S."/>
            <person name="Hsing Y."/>
            <person name="Raghuvanshi S."/>
            <person name="Mohanty A."/>
            <person name="Bharti A.K."/>
            <person name="Gaur A."/>
            <person name="Gupta V."/>
            <person name="Kumar D."/>
            <person name="Ravi V."/>
            <person name="Vij S."/>
            <person name="Kapur A."/>
            <person name="Khurana P."/>
            <person name="Khurana P."/>
            <person name="Khurana J.P."/>
            <person name="Tyagi A.K."/>
            <person name="Gaikwad K."/>
            <person name="Singh A."/>
            <person name="Dalal V."/>
            <person name="Srivastava S."/>
            <person name="Dixit A."/>
            <person name="Pal A.K."/>
            <person name="Ghazi I.A."/>
            <person name="Yadav M."/>
            <person name="Pandit A."/>
            <person name="Bhargava A."/>
            <person name="Sureshbabu K."/>
            <person name="Batra K."/>
            <person name="Sharma T.R."/>
            <person name="Mohapatra T."/>
            <person name="Singh N.K."/>
            <person name="Messing J."/>
            <person name="Nelson A.B."/>
            <person name="Fuks G."/>
            <person name="Kavchok S."/>
            <person name="Keizer G."/>
            <person name="Linton E."/>
            <person name="Llaca V."/>
            <person name="Song R."/>
            <person name="Tanyolac B."/>
            <person name="Young S."/>
            <person name="Ho-Il K."/>
            <person name="Hahn J.H."/>
            <person name="Sangsakoo G."/>
            <person name="Vanavichit A."/>
            <person name="de Mattos Luiz.A.T."/>
            <person name="Zimmer P.D."/>
            <person name="Malone G."/>
            <person name="Dellagostin O."/>
            <person name="de Oliveira A.C."/>
            <person name="Bevan M."/>
            <person name="Bancroft I."/>
            <person name="Minx P."/>
            <person name="Cordum H."/>
            <person name="Wilson R."/>
            <person name="Cheng Z."/>
            <person name="Jin W."/>
            <person name="Jiang J."/>
            <person name="Leong S.A."/>
            <person name="Iwama H."/>
            <person name="Gojobori T."/>
            <person name="Itoh T."/>
            <person name="Niimura Y."/>
            <person name="Fujii Y."/>
            <person name="Habara T."/>
            <person name="Sakai H."/>
            <person name="Sato Y."/>
            <person name="Wilson G."/>
            <person name="Kumar K."/>
            <person name="McCouch S."/>
            <person name="Juretic N."/>
            <person name="Hoen D."/>
            <person name="Wright S."/>
            <person name="Bruskiewich R."/>
            <person name="Bureau T."/>
            <person name="Miyao A."/>
            <person name="Hirochika H."/>
            <person name="Nishikawa T."/>
            <person name="Kadowaki K."/>
            <person name="Sugiura M."/>
            <person name="Burr B."/>
            <person name="Sasaki T."/>
        </authorList>
    </citation>
    <scope>NUCLEOTIDE SEQUENCE [LARGE SCALE GENOMIC DNA]</scope>
    <source>
        <strain evidence="3">cv. Nipponbare</strain>
    </source>
</reference>
<dbReference type="PANTHER" id="PTHR33116">
    <property type="entry name" value="REVERSE TRANSCRIPTASE ZINC-BINDING DOMAIN-CONTAINING PROTEIN-RELATED-RELATED"/>
    <property type="match status" value="1"/>
</dbReference>
<proteinExistence type="predicted"/>
<dbReference type="PANTHER" id="PTHR33116:SF87">
    <property type="entry name" value="OS01G0158850 PROTEIN"/>
    <property type="match status" value="1"/>
</dbReference>
<dbReference type="Pfam" id="PF03372">
    <property type="entry name" value="Exo_endo_phos"/>
    <property type="match status" value="1"/>
</dbReference>
<dbReference type="Proteomes" id="UP000000763">
    <property type="component" value="Chromosome 3"/>
</dbReference>
<dbReference type="AlphaFoldDB" id="C7IZN7"/>
<protein>
    <submittedName>
        <fullName evidence="2">Os03g0643433 protein</fullName>
    </submittedName>
</protein>
<reference evidence="3" key="2">
    <citation type="journal article" date="2008" name="Nucleic Acids Res.">
        <title>The rice annotation project database (RAP-DB): 2008 update.</title>
        <authorList>
            <consortium name="The rice annotation project (RAP)"/>
        </authorList>
    </citation>
    <scope>GENOME REANNOTATION</scope>
    <source>
        <strain evidence="3">cv. Nipponbare</strain>
    </source>
</reference>
<evidence type="ECO:0000313" key="2">
    <source>
        <dbReference type="EMBL" id="BAH92288.1"/>
    </source>
</evidence>
<dbReference type="SUPFAM" id="SSF56219">
    <property type="entry name" value="DNase I-like"/>
    <property type="match status" value="1"/>
</dbReference>
<accession>C7IZN7</accession>
<dbReference type="KEGG" id="dosa:Os03g0643433"/>
<dbReference type="EMBL" id="AP008209">
    <property type="protein sequence ID" value="BAH92288.1"/>
    <property type="molecule type" value="Genomic_DNA"/>
</dbReference>
<gene>
    <name evidence="2" type="ordered locus">Os03g0643433</name>
</gene>
<name>C7IZN7_ORYSJ</name>